<gene>
    <name evidence="2" type="ORF">NCGR_LOCUS13297</name>
</gene>
<organism evidence="2 3">
    <name type="scientific">Miscanthus lutarioriparius</name>
    <dbReference type="NCBI Taxonomy" id="422564"/>
    <lineage>
        <taxon>Eukaryota</taxon>
        <taxon>Viridiplantae</taxon>
        <taxon>Streptophyta</taxon>
        <taxon>Embryophyta</taxon>
        <taxon>Tracheophyta</taxon>
        <taxon>Spermatophyta</taxon>
        <taxon>Magnoliopsida</taxon>
        <taxon>Liliopsida</taxon>
        <taxon>Poales</taxon>
        <taxon>Poaceae</taxon>
        <taxon>PACMAD clade</taxon>
        <taxon>Panicoideae</taxon>
        <taxon>Andropogonodae</taxon>
        <taxon>Andropogoneae</taxon>
        <taxon>Saccharinae</taxon>
        <taxon>Miscanthus</taxon>
    </lineage>
</organism>
<proteinExistence type="predicted"/>
<dbReference type="Proteomes" id="UP000604825">
    <property type="component" value="Unassembled WGS sequence"/>
</dbReference>
<dbReference type="EMBL" id="CAJGYO010000003">
    <property type="protein sequence ID" value="CAD6219668.1"/>
    <property type="molecule type" value="Genomic_DNA"/>
</dbReference>
<sequence>MARGQLLPPLQSTAREGEAAAAGRGHYVGEMALSSLPSTTRVRAEAAVGLRRCRAWPLRWEDGAIAVAERGPCEGDASSTAATAAGHDPCAEGDGVVANQRGRAEVLSSTRPGAAASAAALGHGPRAWRDRPVAD</sequence>
<feature type="region of interest" description="Disordered" evidence="1">
    <location>
        <begin position="109"/>
        <end position="135"/>
    </location>
</feature>
<reference evidence="2" key="1">
    <citation type="submission" date="2020-10" db="EMBL/GenBank/DDBJ databases">
        <authorList>
            <person name="Han B."/>
            <person name="Lu T."/>
            <person name="Zhao Q."/>
            <person name="Huang X."/>
            <person name="Zhao Y."/>
        </authorList>
    </citation>
    <scope>NUCLEOTIDE SEQUENCE</scope>
</reference>
<evidence type="ECO:0000313" key="3">
    <source>
        <dbReference type="Proteomes" id="UP000604825"/>
    </source>
</evidence>
<accession>A0A811NC13</accession>
<keyword evidence="3" id="KW-1185">Reference proteome</keyword>
<evidence type="ECO:0000313" key="2">
    <source>
        <dbReference type="EMBL" id="CAD6219668.1"/>
    </source>
</evidence>
<comment type="caution">
    <text evidence="2">The sequence shown here is derived from an EMBL/GenBank/DDBJ whole genome shotgun (WGS) entry which is preliminary data.</text>
</comment>
<name>A0A811NC13_9POAL</name>
<evidence type="ECO:0000256" key="1">
    <source>
        <dbReference type="SAM" id="MobiDB-lite"/>
    </source>
</evidence>
<feature type="region of interest" description="Disordered" evidence="1">
    <location>
        <begin position="1"/>
        <end position="21"/>
    </location>
</feature>
<dbReference type="AlphaFoldDB" id="A0A811NC13"/>
<protein>
    <submittedName>
        <fullName evidence="2">Uncharacterized protein</fullName>
    </submittedName>
</protein>
<feature type="region of interest" description="Disordered" evidence="1">
    <location>
        <begin position="73"/>
        <end position="95"/>
    </location>
</feature>